<accession>A0AAV4RM83</accession>
<dbReference type="EMBL" id="BPLR01008017">
    <property type="protein sequence ID" value="GIY21416.1"/>
    <property type="molecule type" value="Genomic_DNA"/>
</dbReference>
<dbReference type="Proteomes" id="UP001054945">
    <property type="component" value="Unassembled WGS sequence"/>
</dbReference>
<keyword evidence="3" id="KW-1185">Reference proteome</keyword>
<dbReference type="AlphaFoldDB" id="A0AAV4RM83"/>
<gene>
    <name evidence="2" type="ORF">CEXT_716761</name>
</gene>
<feature type="compositionally biased region" description="Basic and acidic residues" evidence="1">
    <location>
        <begin position="126"/>
        <end position="139"/>
    </location>
</feature>
<feature type="region of interest" description="Disordered" evidence="1">
    <location>
        <begin position="110"/>
        <end position="139"/>
    </location>
</feature>
<reference evidence="2 3" key="1">
    <citation type="submission" date="2021-06" db="EMBL/GenBank/DDBJ databases">
        <title>Caerostris extrusa draft genome.</title>
        <authorList>
            <person name="Kono N."/>
            <person name="Arakawa K."/>
        </authorList>
    </citation>
    <scope>NUCLEOTIDE SEQUENCE [LARGE SCALE GENOMIC DNA]</scope>
</reference>
<sequence length="139" mass="15385">MIARNKNSTEKACNINAFKIPVLQLSCTPIRLSGGTELQDARGSSNDRSCEEKTTLLTQQEQLDILGRLYAIFLEILLDLLTSSQSSPFLGAHCTSMAEKKGATADLLSIRRSNPAQNEKQNVGGRGEHPQRRKNFPER</sequence>
<evidence type="ECO:0000256" key="1">
    <source>
        <dbReference type="SAM" id="MobiDB-lite"/>
    </source>
</evidence>
<comment type="caution">
    <text evidence="2">The sequence shown here is derived from an EMBL/GenBank/DDBJ whole genome shotgun (WGS) entry which is preliminary data.</text>
</comment>
<proteinExistence type="predicted"/>
<evidence type="ECO:0000313" key="2">
    <source>
        <dbReference type="EMBL" id="GIY21416.1"/>
    </source>
</evidence>
<protein>
    <submittedName>
        <fullName evidence="2">Uncharacterized protein</fullName>
    </submittedName>
</protein>
<name>A0AAV4RM83_CAEEX</name>
<organism evidence="2 3">
    <name type="scientific">Caerostris extrusa</name>
    <name type="common">Bark spider</name>
    <name type="synonym">Caerostris bankana</name>
    <dbReference type="NCBI Taxonomy" id="172846"/>
    <lineage>
        <taxon>Eukaryota</taxon>
        <taxon>Metazoa</taxon>
        <taxon>Ecdysozoa</taxon>
        <taxon>Arthropoda</taxon>
        <taxon>Chelicerata</taxon>
        <taxon>Arachnida</taxon>
        <taxon>Araneae</taxon>
        <taxon>Araneomorphae</taxon>
        <taxon>Entelegynae</taxon>
        <taxon>Araneoidea</taxon>
        <taxon>Araneidae</taxon>
        <taxon>Caerostris</taxon>
    </lineage>
</organism>
<feature type="compositionally biased region" description="Polar residues" evidence="1">
    <location>
        <begin position="111"/>
        <end position="121"/>
    </location>
</feature>
<evidence type="ECO:0000313" key="3">
    <source>
        <dbReference type="Proteomes" id="UP001054945"/>
    </source>
</evidence>